<feature type="domain" description="TniQ" evidence="1">
    <location>
        <begin position="46"/>
        <end position="164"/>
    </location>
</feature>
<organism evidence="2 3">
    <name type="scientific">Rhodanobacter glycinis</name>
    <dbReference type="NCBI Taxonomy" id="582702"/>
    <lineage>
        <taxon>Bacteria</taxon>
        <taxon>Pseudomonadati</taxon>
        <taxon>Pseudomonadota</taxon>
        <taxon>Gammaproteobacteria</taxon>
        <taxon>Lysobacterales</taxon>
        <taxon>Rhodanobacteraceae</taxon>
        <taxon>Rhodanobacter</taxon>
    </lineage>
</organism>
<proteinExistence type="predicted"/>
<evidence type="ECO:0000259" key="1">
    <source>
        <dbReference type="Pfam" id="PF06527"/>
    </source>
</evidence>
<comment type="caution">
    <text evidence="2">The sequence shown here is derived from an EMBL/GenBank/DDBJ whole genome shotgun (WGS) entry which is preliminary data.</text>
</comment>
<dbReference type="EMBL" id="RCZO01000015">
    <property type="protein sequence ID" value="TPG04113.1"/>
    <property type="molecule type" value="Genomic_DNA"/>
</dbReference>
<sequence>MNRESIPTTNVRDDAIVSRCQSRSLNEGPGLLTQGCASDYRWWLAAPGEDESLGSLFERADRLYGEPPGGGYVWQDDPHEDQMASLDAPNSRELLRLARMLGIPPRLLHAHRLEDGPALLRPSARRAYCPQCLREDHTAGRPRAFRRSWARIFVLSCSAHGIPLQWAEPRLATIVDCDLVSGFSALSSDAIEIVHLIDTFASTLEACLWRKQVWPPAWRGTPHAARALLICCLSNLIGQVTTPPAGQLWVPPTLTPLITFPARSLPPLHNGPWERIREVGRPAWRRAALWMTAWEVIRGLPERLRPETIPSAYLAEGDLWWGHHPPSPHTQKLHRVHAALRRLCAPFPVTDMKIPSQRRLRTKVQRRRRSGDELLLSRRGYSPLNE</sequence>
<keyword evidence="3" id="KW-1185">Reference proteome</keyword>
<dbReference type="InterPro" id="IPR009492">
    <property type="entry name" value="TniQ"/>
</dbReference>
<evidence type="ECO:0000313" key="3">
    <source>
        <dbReference type="Proteomes" id="UP000319486"/>
    </source>
</evidence>
<dbReference type="AlphaFoldDB" id="A0A502BUC7"/>
<gene>
    <name evidence="2" type="ORF">EAH88_18565</name>
</gene>
<dbReference type="RefSeq" id="WP_140656157.1">
    <property type="nucleotide sequence ID" value="NZ_RCZO01000015.1"/>
</dbReference>
<evidence type="ECO:0000313" key="2">
    <source>
        <dbReference type="EMBL" id="TPG04113.1"/>
    </source>
</evidence>
<protein>
    <recommendedName>
        <fullName evidence="1">TniQ domain-containing protein</fullName>
    </recommendedName>
</protein>
<reference evidence="2 3" key="1">
    <citation type="journal article" date="2019" name="Environ. Microbiol.">
        <title>Species interactions and distinct microbial communities in high Arctic permafrost affected cryosols are associated with the CH4 and CO2 gas fluxes.</title>
        <authorList>
            <person name="Altshuler I."/>
            <person name="Hamel J."/>
            <person name="Turney S."/>
            <person name="Magnuson E."/>
            <person name="Levesque R."/>
            <person name="Greer C."/>
            <person name="Whyte L.G."/>
        </authorList>
    </citation>
    <scope>NUCLEOTIDE SEQUENCE [LARGE SCALE GENOMIC DNA]</scope>
    <source>
        <strain evidence="2 3">S13Y</strain>
    </source>
</reference>
<name>A0A502BUC7_9GAMM</name>
<dbReference type="Proteomes" id="UP000319486">
    <property type="component" value="Unassembled WGS sequence"/>
</dbReference>
<dbReference type="Pfam" id="PF06527">
    <property type="entry name" value="TniQ"/>
    <property type="match status" value="1"/>
</dbReference>
<accession>A0A502BUC7</accession>